<dbReference type="SUPFAM" id="SSF55729">
    <property type="entry name" value="Acyl-CoA N-acyltransferases (Nat)"/>
    <property type="match status" value="1"/>
</dbReference>
<proteinExistence type="predicted"/>
<name>A0A172WWJ9_STUST</name>
<dbReference type="InterPro" id="IPR000182">
    <property type="entry name" value="GNAT_dom"/>
</dbReference>
<evidence type="ECO:0000259" key="1">
    <source>
        <dbReference type="PROSITE" id="PS51186"/>
    </source>
</evidence>
<feature type="domain" description="N-acetyltransferase" evidence="1">
    <location>
        <begin position="11"/>
        <end position="170"/>
    </location>
</feature>
<evidence type="ECO:0000313" key="2">
    <source>
        <dbReference type="EMBL" id="ANF27881.1"/>
    </source>
</evidence>
<dbReference type="Proteomes" id="UP000077787">
    <property type="component" value="Chromosome"/>
</dbReference>
<dbReference type="Gene3D" id="3.40.630.30">
    <property type="match status" value="1"/>
</dbReference>
<evidence type="ECO:0000313" key="3">
    <source>
        <dbReference type="Proteomes" id="UP000077787"/>
    </source>
</evidence>
<reference evidence="2 3" key="1">
    <citation type="submission" date="2016-05" db="EMBL/GenBank/DDBJ databases">
        <title>Genome sequence of Pseudomonas stutzeri 273 and identification of the exopolysaccharide biosynthesis locus.</title>
        <authorList>
            <person name="Wu S."/>
            <person name="Sun C."/>
        </authorList>
    </citation>
    <scope>NUCLEOTIDE SEQUENCE [LARGE SCALE GENOMIC DNA]</scope>
    <source>
        <strain evidence="2 3">273</strain>
    </source>
</reference>
<gene>
    <name evidence="2" type="ORF">PS273GM_03805</name>
</gene>
<protein>
    <submittedName>
        <fullName evidence="2">GNAT family acetyltransferase</fullName>
    </submittedName>
</protein>
<organism evidence="2 3">
    <name type="scientific">Stutzerimonas stutzeri</name>
    <name type="common">Pseudomonas stutzeri</name>
    <dbReference type="NCBI Taxonomy" id="316"/>
    <lineage>
        <taxon>Bacteria</taxon>
        <taxon>Pseudomonadati</taxon>
        <taxon>Pseudomonadota</taxon>
        <taxon>Gammaproteobacteria</taxon>
        <taxon>Pseudomonadales</taxon>
        <taxon>Pseudomonadaceae</taxon>
        <taxon>Stutzerimonas</taxon>
    </lineage>
</organism>
<dbReference type="OrthoDB" id="9801656at2"/>
<dbReference type="Pfam" id="PF13302">
    <property type="entry name" value="Acetyltransf_3"/>
    <property type="match status" value="1"/>
</dbReference>
<dbReference type="AlphaFoldDB" id="A0A172WWJ9"/>
<dbReference type="PANTHER" id="PTHR43792">
    <property type="entry name" value="GNAT FAMILY, PUTATIVE (AFU_ORTHOLOGUE AFUA_3G00765)-RELATED-RELATED"/>
    <property type="match status" value="1"/>
</dbReference>
<dbReference type="PANTHER" id="PTHR43792:SF1">
    <property type="entry name" value="N-ACETYLTRANSFERASE DOMAIN-CONTAINING PROTEIN"/>
    <property type="match status" value="1"/>
</dbReference>
<keyword evidence="2" id="KW-0808">Transferase</keyword>
<dbReference type="GO" id="GO:0016747">
    <property type="term" value="F:acyltransferase activity, transferring groups other than amino-acyl groups"/>
    <property type="evidence" value="ECO:0007669"/>
    <property type="project" value="InterPro"/>
</dbReference>
<dbReference type="InterPro" id="IPR016181">
    <property type="entry name" value="Acyl_CoA_acyltransferase"/>
</dbReference>
<dbReference type="PROSITE" id="PS51186">
    <property type="entry name" value="GNAT"/>
    <property type="match status" value="1"/>
</dbReference>
<accession>A0A172WWJ9</accession>
<dbReference type="InterPro" id="IPR051531">
    <property type="entry name" value="N-acetyltransferase"/>
</dbReference>
<sequence length="199" mass="22692">MERIELETPRLRLRAWRDDDLDALAELCSDPLVMRYFPELLSRDECAAAMARCRIHFARFGFGFWALELKSDGQFIGMAGLAWSRLQLPFCPAVEIGWRLAHEHWGQGFAREAAEASLACGFERLQLPEVVAYTAAINEPSLGLMQALGMRHEPAGDFDHPMISEGHPLRPHSLYRITRDDWVALRRQAQPVEPLLRNP</sequence>
<dbReference type="EMBL" id="CP015641">
    <property type="protein sequence ID" value="ANF27881.1"/>
    <property type="molecule type" value="Genomic_DNA"/>
</dbReference>